<dbReference type="AlphaFoldDB" id="A0A5N1J6T8"/>
<dbReference type="Pfam" id="PF16267">
    <property type="entry name" value="DUF4920"/>
    <property type="match status" value="1"/>
</dbReference>
<comment type="caution">
    <text evidence="2">The sequence shown here is derived from an EMBL/GenBank/DDBJ whole genome shotgun (WGS) entry which is preliminary data.</text>
</comment>
<keyword evidence="1" id="KW-0732">Signal</keyword>
<reference evidence="2 3" key="1">
    <citation type="submission" date="2019-09" db="EMBL/GenBank/DDBJ databases">
        <title>Genome sequence of Adhaeribacter sp. M2.</title>
        <authorList>
            <person name="Srinivasan S."/>
        </authorList>
    </citation>
    <scope>NUCLEOTIDE SEQUENCE [LARGE SCALE GENOMIC DNA]</scope>
    <source>
        <strain evidence="2 3">M2</strain>
    </source>
</reference>
<accession>A0A5N1J6T8</accession>
<protein>
    <submittedName>
        <fullName evidence="2">DUF4920 domain-containing protein</fullName>
    </submittedName>
</protein>
<dbReference type="EMBL" id="VTWT01000001">
    <property type="protein sequence ID" value="KAA9345672.1"/>
    <property type="molecule type" value="Genomic_DNA"/>
</dbReference>
<sequence length="170" mass="18474">MKKILYSTLAVGFLAFAACNKTETQTENTTIEKTKTTAEAGNSYGEKISPDGAIPAAELKSKMAAQDSLEVKITGQIDEVCQNKGCWVTFNMPDGKPMRVMFGEDDFFVPKDVSGKTAIVDGTAFREVVSVDEQRHYLEDAGKPKAEIEAITTPDTTLVFVAKGIIIQNN</sequence>
<feature type="chain" id="PRO_5024881214" evidence="1">
    <location>
        <begin position="18"/>
        <end position="170"/>
    </location>
</feature>
<dbReference type="RefSeq" id="WP_150901815.1">
    <property type="nucleotide sequence ID" value="NZ_VTWT01000001.1"/>
</dbReference>
<proteinExistence type="predicted"/>
<gene>
    <name evidence="2" type="ORF">F0P94_00875</name>
</gene>
<feature type="signal peptide" evidence="1">
    <location>
        <begin position="1"/>
        <end position="17"/>
    </location>
</feature>
<dbReference type="Proteomes" id="UP000326570">
    <property type="component" value="Unassembled WGS sequence"/>
</dbReference>
<dbReference type="PROSITE" id="PS51257">
    <property type="entry name" value="PROKAR_LIPOPROTEIN"/>
    <property type="match status" value="1"/>
</dbReference>
<evidence type="ECO:0000313" key="3">
    <source>
        <dbReference type="Proteomes" id="UP000326570"/>
    </source>
</evidence>
<dbReference type="InterPro" id="IPR032577">
    <property type="entry name" value="DUF4920"/>
</dbReference>
<organism evidence="2 3">
    <name type="scientific">Adhaeribacter soli</name>
    <dbReference type="NCBI Taxonomy" id="2607655"/>
    <lineage>
        <taxon>Bacteria</taxon>
        <taxon>Pseudomonadati</taxon>
        <taxon>Bacteroidota</taxon>
        <taxon>Cytophagia</taxon>
        <taxon>Cytophagales</taxon>
        <taxon>Hymenobacteraceae</taxon>
        <taxon>Adhaeribacter</taxon>
    </lineage>
</organism>
<keyword evidence="3" id="KW-1185">Reference proteome</keyword>
<evidence type="ECO:0000256" key="1">
    <source>
        <dbReference type="SAM" id="SignalP"/>
    </source>
</evidence>
<evidence type="ECO:0000313" key="2">
    <source>
        <dbReference type="EMBL" id="KAA9345672.1"/>
    </source>
</evidence>
<name>A0A5N1J6T8_9BACT</name>